<dbReference type="PANTHER" id="PTHR34979">
    <property type="entry name" value="INNER MEMBRANE PROTEIN YGAZ"/>
    <property type="match status" value="1"/>
</dbReference>
<evidence type="ECO:0000313" key="10">
    <source>
        <dbReference type="Proteomes" id="UP001595909"/>
    </source>
</evidence>
<evidence type="ECO:0000256" key="3">
    <source>
        <dbReference type="ARBA" id="ARBA00022448"/>
    </source>
</evidence>
<dbReference type="RefSeq" id="WP_274189859.1">
    <property type="nucleotide sequence ID" value="NZ_BAABHN010000019.1"/>
</dbReference>
<organism evidence="9 10">
    <name type="scientific">Actinomycetospora chibensis</name>
    <dbReference type="NCBI Taxonomy" id="663606"/>
    <lineage>
        <taxon>Bacteria</taxon>
        <taxon>Bacillati</taxon>
        <taxon>Actinomycetota</taxon>
        <taxon>Actinomycetes</taxon>
        <taxon>Pseudonocardiales</taxon>
        <taxon>Pseudonocardiaceae</taxon>
        <taxon>Actinomycetospora</taxon>
    </lineage>
</organism>
<evidence type="ECO:0000256" key="4">
    <source>
        <dbReference type="ARBA" id="ARBA00022475"/>
    </source>
</evidence>
<evidence type="ECO:0000256" key="7">
    <source>
        <dbReference type="ARBA" id="ARBA00023136"/>
    </source>
</evidence>
<reference evidence="10" key="1">
    <citation type="journal article" date="2019" name="Int. J. Syst. Evol. Microbiol.">
        <title>The Global Catalogue of Microorganisms (GCM) 10K type strain sequencing project: providing services to taxonomists for standard genome sequencing and annotation.</title>
        <authorList>
            <consortium name="The Broad Institute Genomics Platform"/>
            <consortium name="The Broad Institute Genome Sequencing Center for Infectious Disease"/>
            <person name="Wu L."/>
            <person name="Ma J."/>
        </authorList>
    </citation>
    <scope>NUCLEOTIDE SEQUENCE [LARGE SCALE GENOMIC DNA]</scope>
    <source>
        <strain evidence="10">CCUG 50347</strain>
    </source>
</reference>
<gene>
    <name evidence="9" type="ORF">ACFPEL_09400</name>
</gene>
<keyword evidence="7 8" id="KW-0472">Membrane</keyword>
<comment type="similarity">
    <text evidence="2">Belongs to the AzlC family.</text>
</comment>
<evidence type="ECO:0000313" key="9">
    <source>
        <dbReference type="EMBL" id="MFC4832623.1"/>
    </source>
</evidence>
<feature type="transmembrane region" description="Helical" evidence="8">
    <location>
        <begin position="21"/>
        <end position="44"/>
    </location>
</feature>
<evidence type="ECO:0000256" key="2">
    <source>
        <dbReference type="ARBA" id="ARBA00010735"/>
    </source>
</evidence>
<name>A0ABV9REJ0_9PSEU</name>
<dbReference type="Pfam" id="PF03591">
    <property type="entry name" value="AzlC"/>
    <property type="match status" value="1"/>
</dbReference>
<sequence length="246" mass="24981">MDITLRHTRRADGVMDAVRDLAPVVLGLAPFAMLIGVTAVRSGVGAGTGVLSSALLYGGSGQLTAITLMGGGAGAGAVLAAVTLVNARFLLYAAALEPHFRGQPRWFRWAAAHFVVDPTYAMVTRRGALGDLDDPARFRRYWLTAGGVLAVAWVAMTALGGLLAPVLSASSALDVAAPAMFLAMLVPQLRARPAVVGAGTAGVTAALASPLPSGLGLLCGIAAGVVAATVTPLTRTRTTDPSRRAS</sequence>
<feature type="transmembrane region" description="Helical" evidence="8">
    <location>
        <begin position="141"/>
        <end position="160"/>
    </location>
</feature>
<keyword evidence="5 8" id="KW-0812">Transmembrane</keyword>
<evidence type="ECO:0000256" key="5">
    <source>
        <dbReference type="ARBA" id="ARBA00022692"/>
    </source>
</evidence>
<protein>
    <submittedName>
        <fullName evidence="9">AzlC family ABC transporter permease</fullName>
    </submittedName>
</protein>
<dbReference type="EMBL" id="JBHSIM010000019">
    <property type="protein sequence ID" value="MFC4832623.1"/>
    <property type="molecule type" value="Genomic_DNA"/>
</dbReference>
<keyword evidence="4" id="KW-1003">Cell membrane</keyword>
<evidence type="ECO:0000256" key="1">
    <source>
        <dbReference type="ARBA" id="ARBA00004651"/>
    </source>
</evidence>
<evidence type="ECO:0000256" key="8">
    <source>
        <dbReference type="SAM" id="Phobius"/>
    </source>
</evidence>
<feature type="transmembrane region" description="Helical" evidence="8">
    <location>
        <begin position="215"/>
        <end position="234"/>
    </location>
</feature>
<keyword evidence="6 8" id="KW-1133">Transmembrane helix</keyword>
<dbReference type="Proteomes" id="UP001595909">
    <property type="component" value="Unassembled WGS sequence"/>
</dbReference>
<dbReference type="PANTHER" id="PTHR34979:SF1">
    <property type="entry name" value="INNER MEMBRANE PROTEIN YGAZ"/>
    <property type="match status" value="1"/>
</dbReference>
<proteinExistence type="inferred from homology"/>
<evidence type="ECO:0000256" key="6">
    <source>
        <dbReference type="ARBA" id="ARBA00022989"/>
    </source>
</evidence>
<keyword evidence="3" id="KW-0813">Transport</keyword>
<comment type="subcellular location">
    <subcellularLocation>
        <location evidence="1">Cell membrane</location>
        <topology evidence="1">Multi-pass membrane protein</topology>
    </subcellularLocation>
</comment>
<feature type="transmembrane region" description="Helical" evidence="8">
    <location>
        <begin position="64"/>
        <end position="91"/>
    </location>
</feature>
<comment type="caution">
    <text evidence="9">The sequence shown here is derived from an EMBL/GenBank/DDBJ whole genome shotgun (WGS) entry which is preliminary data.</text>
</comment>
<dbReference type="InterPro" id="IPR011606">
    <property type="entry name" value="Brnchd-chn_aa_trnsp_permease"/>
</dbReference>
<keyword evidence="10" id="KW-1185">Reference proteome</keyword>
<accession>A0ABV9REJ0</accession>